<reference evidence="2" key="1">
    <citation type="submission" date="2016-04" db="EMBL/GenBank/DDBJ databases">
        <authorList>
            <person name="Evans L.H."/>
            <person name="Alamgir A."/>
            <person name="Owens N."/>
            <person name="Weber N.D."/>
            <person name="Virtaneva K."/>
            <person name="Barbian K."/>
            <person name="Babar A."/>
            <person name="Rosenke K."/>
        </authorList>
    </citation>
    <scope>NUCLEOTIDE SEQUENCE</scope>
    <source>
        <strain evidence="2">86</strain>
    </source>
</reference>
<gene>
    <name evidence="2" type="ORF">KL86DPRO_11972</name>
</gene>
<protein>
    <recommendedName>
        <fullName evidence="1">DinB-like domain-containing protein</fullName>
    </recommendedName>
</protein>
<feature type="domain" description="DinB-like" evidence="1">
    <location>
        <begin position="16"/>
        <end position="144"/>
    </location>
</feature>
<evidence type="ECO:0000259" key="1">
    <source>
        <dbReference type="Pfam" id="PF12867"/>
    </source>
</evidence>
<dbReference type="AlphaFoldDB" id="A0A212JPT9"/>
<dbReference type="Pfam" id="PF12867">
    <property type="entry name" value="DinB_2"/>
    <property type="match status" value="1"/>
</dbReference>
<dbReference type="Gene3D" id="1.20.120.450">
    <property type="entry name" value="dinb family like domain"/>
    <property type="match status" value="1"/>
</dbReference>
<proteinExistence type="predicted"/>
<dbReference type="InterPro" id="IPR024775">
    <property type="entry name" value="DinB-like"/>
</dbReference>
<dbReference type="EMBL" id="FLUQ01000001">
    <property type="protein sequence ID" value="SBW01453.1"/>
    <property type="molecule type" value="Genomic_DNA"/>
</dbReference>
<sequence>MSRAIVDSQRGNFTFAFSLILQFIDVCPDALWGKKFGGWPIWQQVYHALNAINFFIAAPGAEPVDPLTTPEVASLNAQGDKPVTKAAMKKFAARMKAAADGYMDALTDAGMLEKAEGASLRMKRDTTHASIMALMVGHLLYHLGSCDAALRENGMKGVF</sequence>
<dbReference type="InterPro" id="IPR034660">
    <property type="entry name" value="DinB/YfiT-like"/>
</dbReference>
<evidence type="ECO:0000313" key="2">
    <source>
        <dbReference type="EMBL" id="SBW01453.1"/>
    </source>
</evidence>
<name>A0A212JPT9_9DELT</name>
<accession>A0A212JPT9</accession>
<dbReference type="SUPFAM" id="SSF109854">
    <property type="entry name" value="DinB/YfiT-like putative metalloenzymes"/>
    <property type="match status" value="1"/>
</dbReference>
<organism evidence="2">
    <name type="scientific">uncultured delta proteobacterium</name>
    <dbReference type="NCBI Taxonomy" id="34034"/>
    <lineage>
        <taxon>Bacteria</taxon>
        <taxon>Deltaproteobacteria</taxon>
        <taxon>environmental samples</taxon>
    </lineage>
</organism>